<protein>
    <submittedName>
        <fullName evidence="1">Uncharacterized protein</fullName>
    </submittedName>
</protein>
<dbReference type="Proteomes" id="UP000806378">
    <property type="component" value="Unassembled WGS sequence"/>
</dbReference>
<dbReference type="AlphaFoldDB" id="A0A8T0CHJ7"/>
<evidence type="ECO:0000313" key="2">
    <source>
        <dbReference type="Proteomes" id="UP000806378"/>
    </source>
</evidence>
<dbReference type="EMBL" id="MU091130">
    <property type="protein sequence ID" value="KAF7847190.1"/>
    <property type="molecule type" value="Genomic_DNA"/>
</dbReference>
<reference evidence="1" key="1">
    <citation type="submission" date="2020-05" db="EMBL/GenBank/DDBJ databases">
        <title>WGS assembly of Corymbia citriodora subspecies variegata.</title>
        <authorList>
            <person name="Barry K."/>
            <person name="Hundley H."/>
            <person name="Shu S."/>
            <person name="Jenkins J."/>
            <person name="Grimwood J."/>
            <person name="Baten A."/>
        </authorList>
    </citation>
    <scope>NUCLEOTIDE SEQUENCE</scope>
    <source>
        <strain evidence="1">CV2-018</strain>
    </source>
</reference>
<keyword evidence="2" id="KW-1185">Reference proteome</keyword>
<proteinExistence type="predicted"/>
<evidence type="ECO:0000313" key="1">
    <source>
        <dbReference type="EMBL" id="KAF7847190.1"/>
    </source>
</evidence>
<sequence>MSDDVTFLSKLVRDSMELQAQDEVRQNDGRESNVMKPLQVKVGDLVGKKKSSLSTVSEEKTSGKNLEEAATGIHFKEKEARPGHDRELQVSEDLDSHVISCEQEPENGALVRKSTGITAAQDLADPNNK</sequence>
<comment type="caution">
    <text evidence="1">The sequence shown here is derived from an EMBL/GenBank/DDBJ whole genome shotgun (WGS) entry which is preliminary data.</text>
</comment>
<dbReference type="OrthoDB" id="4834at2759"/>
<organism evidence="1 2">
    <name type="scientific">Corymbia citriodora subsp. variegata</name>
    <dbReference type="NCBI Taxonomy" id="360336"/>
    <lineage>
        <taxon>Eukaryota</taxon>
        <taxon>Viridiplantae</taxon>
        <taxon>Streptophyta</taxon>
        <taxon>Embryophyta</taxon>
        <taxon>Tracheophyta</taxon>
        <taxon>Spermatophyta</taxon>
        <taxon>Magnoliopsida</taxon>
        <taxon>eudicotyledons</taxon>
        <taxon>Gunneridae</taxon>
        <taxon>Pentapetalae</taxon>
        <taxon>rosids</taxon>
        <taxon>malvids</taxon>
        <taxon>Myrtales</taxon>
        <taxon>Myrtaceae</taxon>
        <taxon>Myrtoideae</taxon>
        <taxon>Eucalypteae</taxon>
        <taxon>Corymbia</taxon>
    </lineage>
</organism>
<dbReference type="Gramene" id="rna-gnl|WGS:JABURB|Cocit.L3242.1">
    <property type="protein sequence ID" value="cds-KAF7847190.1"/>
    <property type="gene ID" value="gene-BT93_L3242"/>
</dbReference>
<name>A0A8T0CHJ7_CORYI</name>
<gene>
    <name evidence="1" type="ORF">BT93_L3242</name>
</gene>
<accession>A0A8T0CHJ7</accession>